<dbReference type="AlphaFoldDB" id="A0A919SUU7"/>
<keyword evidence="2" id="KW-1185">Reference proteome</keyword>
<reference evidence="1" key="1">
    <citation type="submission" date="2021-03" db="EMBL/GenBank/DDBJ databases">
        <title>Whole genome shotgun sequence of Actinoplanes auranticolor NBRC 12245.</title>
        <authorList>
            <person name="Komaki H."/>
            <person name="Tamura T."/>
        </authorList>
    </citation>
    <scope>NUCLEOTIDE SEQUENCE</scope>
    <source>
        <strain evidence="1">NBRC 12245</strain>
    </source>
</reference>
<gene>
    <name evidence="1" type="ORF">Aau02nite_76090</name>
</gene>
<evidence type="ECO:0000313" key="1">
    <source>
        <dbReference type="EMBL" id="GIM77468.1"/>
    </source>
</evidence>
<proteinExistence type="predicted"/>
<evidence type="ECO:0000313" key="2">
    <source>
        <dbReference type="Proteomes" id="UP000681340"/>
    </source>
</evidence>
<organism evidence="1 2">
    <name type="scientific">Actinoplanes auranticolor</name>
    <dbReference type="NCBI Taxonomy" id="47988"/>
    <lineage>
        <taxon>Bacteria</taxon>
        <taxon>Bacillati</taxon>
        <taxon>Actinomycetota</taxon>
        <taxon>Actinomycetes</taxon>
        <taxon>Micromonosporales</taxon>
        <taxon>Micromonosporaceae</taxon>
        <taxon>Actinoplanes</taxon>
    </lineage>
</organism>
<name>A0A919SUU7_9ACTN</name>
<dbReference type="EMBL" id="BOQL01000066">
    <property type="protein sequence ID" value="GIM77468.1"/>
    <property type="molecule type" value="Genomic_DNA"/>
</dbReference>
<dbReference type="Proteomes" id="UP000681340">
    <property type="component" value="Unassembled WGS sequence"/>
</dbReference>
<accession>A0A919SUU7</accession>
<protein>
    <submittedName>
        <fullName evidence="1">Uncharacterized protein</fullName>
    </submittedName>
</protein>
<comment type="caution">
    <text evidence="1">The sequence shown here is derived from an EMBL/GenBank/DDBJ whole genome shotgun (WGS) entry which is preliminary data.</text>
</comment>
<sequence length="91" mass="9372">MTVHLSEVAMAAAITVSIAGVSYAALNTDRIGSTAETVASRASCRSVDQAILGYVAQHGTAPTTIRQIQPWVQGDIAAYRIVKGRAAGPGC</sequence>